<reference evidence="11" key="1">
    <citation type="submission" date="2022-07" db="EMBL/GenBank/DDBJ databases">
        <title>Chromosome-level genome of Muraenolepis orangiensis.</title>
        <authorList>
            <person name="Kim J."/>
        </authorList>
    </citation>
    <scope>NUCLEOTIDE SEQUENCE</scope>
    <source>
        <strain evidence="11">KU_S4_2022</strain>
        <tissue evidence="11">Muscle</tissue>
    </source>
</reference>
<keyword evidence="4" id="KW-0969">Cilium</keyword>
<sequence>MEKDFQSAPKRFWQTIRRLRRGKRGSIQAVYSKGGTLLTSTEEVIGRWKEHFEELLNPTTPSMQSYPNNSPPEPRGSRPPPARGQNRSAPVRGAKPPEAVRFVTKDLIRDLRIPGKLSIILPPLEVIRMTESSRVLRKEEKDAMMELLQQRKEADMVSGAVCSVQDPMVSGAVCSVQDPMVSRAVCSVQDPMVSGAVCSVQDPMVSRAVCSVQDPMVSRAVCSVQDPMVSRAVCSVQDPMEAAKARKAQLRLADASRKKNQALDELDVEARDKAQYLLERANAQRMEQEDEVKKLNELILGAQCHAVRDAQVLERQQIHGELLEEERRLDAMMEVNRRRAVETQEQIDTLRKEQMVRGKQQIINQMKERRDEQILQEDLKEMEVQQLRDILEKIHVEELEEEILRINSETIKFKQLKKEQEKMVDLKAMEYTQQKVERDRDYKADQDELHAQRNHRARLEQVVHKEHLLAVEAGRERSEFERVLRAQQEAISRQQEEEAGQRRRALCHADAIREQLRERERLAVAQRREVFQEREVLDEVARQRRTCLDQIREKKLMDLKATGLPEKYCIKVERKVEALALLSL</sequence>
<protein>
    <recommendedName>
        <fullName evidence="7">Cilia- and flagella-associated protein 45</fullName>
    </recommendedName>
</protein>
<evidence type="ECO:0000256" key="5">
    <source>
        <dbReference type="ARBA" id="ARBA00023273"/>
    </source>
</evidence>
<dbReference type="InterPro" id="IPR043597">
    <property type="entry name" value="TPH_dom"/>
</dbReference>
<evidence type="ECO:0000256" key="7">
    <source>
        <dbReference type="ARBA" id="ARBA00034142"/>
    </source>
</evidence>
<keyword evidence="3 8" id="KW-0175">Coiled coil</keyword>
<evidence type="ECO:0000256" key="6">
    <source>
        <dbReference type="ARBA" id="ARBA00034116"/>
    </source>
</evidence>
<keyword evidence="5" id="KW-0966">Cell projection</keyword>
<evidence type="ECO:0000313" key="11">
    <source>
        <dbReference type="EMBL" id="KAJ3591256.1"/>
    </source>
</evidence>
<comment type="similarity">
    <text evidence="6">Belongs to the CFAP45 family.</text>
</comment>
<dbReference type="Pfam" id="PF13868">
    <property type="entry name" value="TPH"/>
    <property type="match status" value="1"/>
</dbReference>
<evidence type="ECO:0000256" key="8">
    <source>
        <dbReference type="SAM" id="Coils"/>
    </source>
</evidence>
<dbReference type="GO" id="GO:0031514">
    <property type="term" value="C:motile cilium"/>
    <property type="evidence" value="ECO:0007669"/>
    <property type="project" value="UniProtKB-SubCell"/>
</dbReference>
<dbReference type="AlphaFoldDB" id="A0A9Q0DPC2"/>
<keyword evidence="12" id="KW-1185">Reference proteome</keyword>
<comment type="caution">
    <text evidence="11">The sequence shown here is derived from an EMBL/GenBank/DDBJ whole genome shotgun (WGS) entry which is preliminary data.</text>
</comment>
<organism evidence="11 12">
    <name type="scientific">Muraenolepis orangiensis</name>
    <name type="common">Patagonian moray cod</name>
    <dbReference type="NCBI Taxonomy" id="630683"/>
    <lineage>
        <taxon>Eukaryota</taxon>
        <taxon>Metazoa</taxon>
        <taxon>Chordata</taxon>
        <taxon>Craniata</taxon>
        <taxon>Vertebrata</taxon>
        <taxon>Euteleostomi</taxon>
        <taxon>Actinopterygii</taxon>
        <taxon>Neopterygii</taxon>
        <taxon>Teleostei</taxon>
        <taxon>Neoteleostei</taxon>
        <taxon>Acanthomorphata</taxon>
        <taxon>Zeiogadaria</taxon>
        <taxon>Gadariae</taxon>
        <taxon>Gadiformes</taxon>
        <taxon>Muraenolepidoidei</taxon>
        <taxon>Muraenolepididae</taxon>
        <taxon>Muraenolepis</taxon>
    </lineage>
</organism>
<dbReference type="InterPro" id="IPR033253">
    <property type="entry name" value="CFAP45"/>
</dbReference>
<evidence type="ECO:0000313" key="12">
    <source>
        <dbReference type="Proteomes" id="UP001148018"/>
    </source>
</evidence>
<evidence type="ECO:0000256" key="2">
    <source>
        <dbReference type="ARBA" id="ARBA00022846"/>
    </source>
</evidence>
<evidence type="ECO:0000256" key="9">
    <source>
        <dbReference type="SAM" id="MobiDB-lite"/>
    </source>
</evidence>
<dbReference type="OrthoDB" id="1902038at2759"/>
<proteinExistence type="inferred from homology"/>
<evidence type="ECO:0000256" key="4">
    <source>
        <dbReference type="ARBA" id="ARBA00023069"/>
    </source>
</evidence>
<dbReference type="Proteomes" id="UP001148018">
    <property type="component" value="Unassembled WGS sequence"/>
</dbReference>
<accession>A0A9Q0DPC2</accession>
<keyword evidence="2" id="KW-0282">Flagellum</keyword>
<evidence type="ECO:0000256" key="3">
    <source>
        <dbReference type="ARBA" id="ARBA00023054"/>
    </source>
</evidence>
<dbReference type="EMBL" id="JANIIK010000114">
    <property type="protein sequence ID" value="KAJ3591256.1"/>
    <property type="molecule type" value="Genomic_DNA"/>
</dbReference>
<name>A0A9Q0DPC2_9TELE</name>
<evidence type="ECO:0000256" key="1">
    <source>
        <dbReference type="ARBA" id="ARBA00004230"/>
    </source>
</evidence>
<comment type="subcellular location">
    <subcellularLocation>
        <location evidence="1">Cell projection</location>
        <location evidence="1">Cilium</location>
        <location evidence="1">Flagellum</location>
    </subcellularLocation>
</comment>
<evidence type="ECO:0000259" key="10">
    <source>
        <dbReference type="Pfam" id="PF13868"/>
    </source>
</evidence>
<feature type="domain" description="Trichohyalin-plectin-homology" evidence="10">
    <location>
        <begin position="286"/>
        <end position="455"/>
    </location>
</feature>
<gene>
    <name evidence="11" type="ORF">NHX12_009202</name>
</gene>
<feature type="region of interest" description="Disordered" evidence="9">
    <location>
        <begin position="58"/>
        <end position="96"/>
    </location>
</feature>
<feature type="compositionally biased region" description="Pro residues" evidence="9">
    <location>
        <begin position="69"/>
        <end position="82"/>
    </location>
</feature>
<feature type="coiled-coil region" evidence="8">
    <location>
        <begin position="245"/>
        <end position="298"/>
    </location>
</feature>
<dbReference type="PANTHER" id="PTHR15504">
    <property type="entry name" value="NASOPHARYNGEAL EPITHELIUM SPECIFIC PROTEIN 1"/>
    <property type="match status" value="1"/>
</dbReference>
<dbReference type="PANTHER" id="PTHR15504:SF0">
    <property type="entry name" value="CILIA- AND FLAGELLA-ASSOCIATED PROTEIN 45"/>
    <property type="match status" value="1"/>
</dbReference>